<dbReference type="SUPFAM" id="SSF53335">
    <property type="entry name" value="S-adenosyl-L-methionine-dependent methyltransferases"/>
    <property type="match status" value="1"/>
</dbReference>
<evidence type="ECO:0000313" key="2">
    <source>
        <dbReference type="EMBL" id="AUX37114.1"/>
    </source>
</evidence>
<dbReference type="InterPro" id="IPR029063">
    <property type="entry name" value="SAM-dependent_MTases_sf"/>
</dbReference>
<protein>
    <recommendedName>
        <fullName evidence="1">Methyltransferase type 11 domain-containing protein</fullName>
    </recommendedName>
</protein>
<evidence type="ECO:0000313" key="3">
    <source>
        <dbReference type="Proteomes" id="UP000295497"/>
    </source>
</evidence>
<dbReference type="InterPro" id="IPR013216">
    <property type="entry name" value="Methyltransf_11"/>
</dbReference>
<dbReference type="EMBL" id="CP012672">
    <property type="protein sequence ID" value="AUX37114.1"/>
    <property type="molecule type" value="Genomic_DNA"/>
</dbReference>
<organism evidence="2 3">
    <name type="scientific">Sorangium cellulosum</name>
    <name type="common">Polyangium cellulosum</name>
    <dbReference type="NCBI Taxonomy" id="56"/>
    <lineage>
        <taxon>Bacteria</taxon>
        <taxon>Pseudomonadati</taxon>
        <taxon>Myxococcota</taxon>
        <taxon>Polyangia</taxon>
        <taxon>Polyangiales</taxon>
        <taxon>Polyangiaceae</taxon>
        <taxon>Sorangium</taxon>
    </lineage>
</organism>
<dbReference type="RefSeq" id="WP_165374491.1">
    <property type="nucleotide sequence ID" value="NZ_CP012672.1"/>
</dbReference>
<dbReference type="GO" id="GO:0008757">
    <property type="term" value="F:S-adenosylmethionine-dependent methyltransferase activity"/>
    <property type="evidence" value="ECO:0007669"/>
    <property type="project" value="InterPro"/>
</dbReference>
<dbReference type="Pfam" id="PF08241">
    <property type="entry name" value="Methyltransf_11"/>
    <property type="match status" value="1"/>
</dbReference>
<proteinExistence type="predicted"/>
<sequence length="459" mass="49325">MGNGDISWSCVRCGRAFGAARPDACVVCGTEAPSILGIPILTFRPHVSIDALRTQLATVPDAAQPVNREAVKRVLDPALAQTEGLPRRPIGTSDFMATRMAGWEDRFTYLYIDWTDTEEFRADRAFVLDAVLRHCPDRSVAAVLGCGAGGLVASLATAFPASLGLDVSLPHLLLADHLLRGGALSLQLPQARWRQVSMRGPTTPPRGAGFIVADAAALPFAPGSISLVVTQYLLDIAGAPTFIAREINRVLSPGGVWLNLGLPFRRSSDPPDAGLLTCDDMPAFLDDLAFDALEIRRRRAMFHDLSALDEWLPASVHSTIFFAAKKRGDLAPDPVARAFEGHAARRGTAILDMIPRLIAGRRIHLLEGWSFGPGGAKPRVELIAASGKSMSIPGPLGAFLRRLLSSIDGERTAREVLAAVGSASDDALTEDDFVVLLRTLMLRGWLEIGQTRPSAQRQP</sequence>
<reference evidence="2 3" key="1">
    <citation type="submission" date="2015-09" db="EMBL/GenBank/DDBJ databases">
        <title>Sorangium comparison.</title>
        <authorList>
            <person name="Zaburannyi N."/>
            <person name="Bunk B."/>
            <person name="Overmann J."/>
            <person name="Mueller R."/>
        </authorList>
    </citation>
    <scope>NUCLEOTIDE SEQUENCE [LARGE SCALE GENOMIC DNA]</scope>
    <source>
        <strain evidence="2 3">So ce836</strain>
    </source>
</reference>
<gene>
    <name evidence="2" type="ORF">SOCE836_093350</name>
</gene>
<name>A0A4P2R289_SORCE</name>
<feature type="domain" description="Methyltransferase type 11" evidence="1">
    <location>
        <begin position="144"/>
        <end position="256"/>
    </location>
</feature>
<evidence type="ECO:0000259" key="1">
    <source>
        <dbReference type="Pfam" id="PF08241"/>
    </source>
</evidence>
<dbReference type="AlphaFoldDB" id="A0A4P2R289"/>
<dbReference type="Gene3D" id="3.40.50.150">
    <property type="entry name" value="Vaccinia Virus protein VP39"/>
    <property type="match status" value="1"/>
</dbReference>
<dbReference type="Proteomes" id="UP000295497">
    <property type="component" value="Chromosome"/>
</dbReference>
<accession>A0A4P2R289</accession>